<gene>
    <name evidence="3" type="ORF">V5O48_010840</name>
</gene>
<dbReference type="Pfam" id="PF00106">
    <property type="entry name" value="adh_short"/>
    <property type="match status" value="1"/>
</dbReference>
<feature type="non-terminal residue" evidence="3">
    <location>
        <position position="1"/>
    </location>
</feature>
<comment type="caution">
    <text evidence="3">The sequence shown here is derived from an EMBL/GenBank/DDBJ whole genome shotgun (WGS) entry which is preliminary data.</text>
</comment>
<dbReference type="PRINTS" id="PR00081">
    <property type="entry name" value="GDHRDH"/>
</dbReference>
<dbReference type="InterPro" id="IPR036291">
    <property type="entry name" value="NAD(P)-bd_dom_sf"/>
</dbReference>
<keyword evidence="1" id="KW-0560">Oxidoreductase</keyword>
<evidence type="ECO:0000256" key="2">
    <source>
        <dbReference type="SAM" id="MobiDB-lite"/>
    </source>
</evidence>
<protein>
    <recommendedName>
        <fullName evidence="5">NAD(P)-binding protein</fullName>
    </recommendedName>
</protein>
<evidence type="ECO:0000256" key="1">
    <source>
        <dbReference type="ARBA" id="ARBA00023002"/>
    </source>
</evidence>
<accession>A0ABR3F786</accession>
<proteinExistence type="predicted"/>
<organism evidence="3 4">
    <name type="scientific">Marasmius crinis-equi</name>
    <dbReference type="NCBI Taxonomy" id="585013"/>
    <lineage>
        <taxon>Eukaryota</taxon>
        <taxon>Fungi</taxon>
        <taxon>Dikarya</taxon>
        <taxon>Basidiomycota</taxon>
        <taxon>Agaricomycotina</taxon>
        <taxon>Agaricomycetes</taxon>
        <taxon>Agaricomycetidae</taxon>
        <taxon>Agaricales</taxon>
        <taxon>Marasmiineae</taxon>
        <taxon>Marasmiaceae</taxon>
        <taxon>Marasmius</taxon>
    </lineage>
</organism>
<dbReference type="SUPFAM" id="SSF51735">
    <property type="entry name" value="NAD(P)-binding Rossmann-fold domains"/>
    <property type="match status" value="1"/>
</dbReference>
<feature type="region of interest" description="Disordered" evidence="2">
    <location>
        <begin position="105"/>
        <end position="156"/>
    </location>
</feature>
<evidence type="ECO:0008006" key="5">
    <source>
        <dbReference type="Google" id="ProtNLM"/>
    </source>
</evidence>
<feature type="compositionally biased region" description="Acidic residues" evidence="2">
    <location>
        <begin position="138"/>
        <end position="147"/>
    </location>
</feature>
<name>A0ABR3F786_9AGAR</name>
<dbReference type="PANTHER" id="PTHR43157">
    <property type="entry name" value="PHOSPHATIDYLINOSITOL-GLYCAN BIOSYNTHESIS CLASS F PROTEIN-RELATED"/>
    <property type="match status" value="1"/>
</dbReference>
<evidence type="ECO:0000313" key="4">
    <source>
        <dbReference type="Proteomes" id="UP001465976"/>
    </source>
</evidence>
<dbReference type="EMBL" id="JBAHYK010000818">
    <property type="protein sequence ID" value="KAL0571121.1"/>
    <property type="molecule type" value="Genomic_DNA"/>
</dbReference>
<reference evidence="3 4" key="1">
    <citation type="submission" date="2024-02" db="EMBL/GenBank/DDBJ databases">
        <title>A draft genome for the cacao thread blight pathogen Marasmius crinis-equi.</title>
        <authorList>
            <person name="Cohen S.P."/>
            <person name="Baruah I.K."/>
            <person name="Amoako-Attah I."/>
            <person name="Bukari Y."/>
            <person name="Meinhardt L.W."/>
            <person name="Bailey B.A."/>
        </authorList>
    </citation>
    <scope>NUCLEOTIDE SEQUENCE [LARGE SCALE GENOMIC DNA]</scope>
    <source>
        <strain evidence="3 4">GH-76</strain>
    </source>
</reference>
<dbReference type="PANTHER" id="PTHR43157:SF31">
    <property type="entry name" value="PHOSPHATIDYLINOSITOL-GLYCAN BIOSYNTHESIS CLASS F PROTEIN"/>
    <property type="match status" value="1"/>
</dbReference>
<sequence>LLRPAPRRRTRVGEEVEAALCVQADPPSLEAKNPEVTHALGRLWVGFVGAPFAEEEGEEEVLSMLFPLFEEDAEDEDENIPPMIPAEDDTALALAQSLAGLSLDLEEGDSSSQPGGDGEAEEEEEPPMLMPPLAFVPDTEDEDDSSLNEEKNVTLTSRRQTQTLFHNLCPPPNTHKLSSSATMKFTQEMFHHYQTKGMPPAVQGVSLTDQVVVVTGANTGLGYEAAKHFALILVCRSEMKGLDAVNQLKAETGFQNVDLWVSDLTSFESVTSVKDKIDALERLDILVENAGVAMDEYVVTKDDWEIMLHVNLLSTALRIILHVPKLTQTAKKYPETVPRIVYVSSGSHYRETISSEAINAANTLKFINAEVNFPGEKRYPESKILGQTFMRALQTHLPTVTCCSVGPGFCESRLDRHVKGERAEEIRNMKANLAYTSEEGGRQLLYAAIGERDKEDQVRGAWLAYSEILECSDFILGEEGQKLQGKVWKEVLEVVGSVDGKAENVIEEYLA</sequence>
<dbReference type="Proteomes" id="UP001465976">
    <property type="component" value="Unassembled WGS sequence"/>
</dbReference>
<evidence type="ECO:0000313" key="3">
    <source>
        <dbReference type="EMBL" id="KAL0571121.1"/>
    </source>
</evidence>
<keyword evidence="4" id="KW-1185">Reference proteome</keyword>
<dbReference type="InterPro" id="IPR002347">
    <property type="entry name" value="SDR_fam"/>
</dbReference>
<dbReference type="Gene3D" id="3.40.50.720">
    <property type="entry name" value="NAD(P)-binding Rossmann-like Domain"/>
    <property type="match status" value="1"/>
</dbReference>